<dbReference type="AlphaFoldDB" id="A0A975Y4S4"/>
<name>A0A975Y4S4_9NOST</name>
<keyword evidence="2" id="KW-1185">Reference proteome</keyword>
<accession>A0A975Y4S4</accession>
<dbReference type="RefSeq" id="WP_190608944.1">
    <property type="nucleotide sequence ID" value="NZ_CP021056.1"/>
</dbReference>
<proteinExistence type="predicted"/>
<dbReference type="EMBL" id="CP021056">
    <property type="protein sequence ID" value="QXE23474.1"/>
    <property type="molecule type" value="Genomic_DNA"/>
</dbReference>
<evidence type="ECO:0000313" key="2">
    <source>
        <dbReference type="Proteomes" id="UP000683511"/>
    </source>
</evidence>
<reference evidence="1" key="1">
    <citation type="submission" date="2017-04" db="EMBL/GenBank/DDBJ databases">
        <title>Genome deletions in a multicellular cyanobacterial endosymbiont for morphological adaptation in marine diatoms.</title>
        <authorList>
            <person name="Wang Y."/>
            <person name="Gao H."/>
            <person name="Li R."/>
            <person name="Xu X."/>
        </authorList>
    </citation>
    <scope>NUCLEOTIDE SEQUENCE</scope>
    <source>
        <strain evidence="1">FACHB 800</strain>
    </source>
</reference>
<protein>
    <submittedName>
        <fullName evidence="1">Uncharacterized protein</fullName>
    </submittedName>
</protein>
<organism evidence="1 2">
    <name type="scientific">Richelia sinica FACHB-800</name>
    <dbReference type="NCBI Taxonomy" id="1357546"/>
    <lineage>
        <taxon>Bacteria</taxon>
        <taxon>Bacillati</taxon>
        <taxon>Cyanobacteriota</taxon>
        <taxon>Cyanophyceae</taxon>
        <taxon>Nostocales</taxon>
        <taxon>Nostocaceae</taxon>
        <taxon>Richelia</taxon>
    </lineage>
</organism>
<gene>
    <name evidence="1" type="ORF">B6N60_02164</name>
</gene>
<evidence type="ECO:0000313" key="1">
    <source>
        <dbReference type="EMBL" id="QXE23474.1"/>
    </source>
</evidence>
<sequence>MSAVKVEVKISVEELFNAVEQMNQLDLEQFLSRVITLHAHRKATSLIQAEVDLFLKMHQGKVANSHSGYDKLLSRETMEILRSDEYKELLYLSEQIDKLQEHRVEYLSELARLHGISLTQLIETLGIRG</sequence>
<dbReference type="Proteomes" id="UP000683511">
    <property type="component" value="Chromosome"/>
</dbReference>
<dbReference type="KEGG" id="rsin:B6N60_02164"/>